<dbReference type="InterPro" id="IPR015915">
    <property type="entry name" value="Kelch-typ_b-propeller"/>
</dbReference>
<proteinExistence type="predicted"/>
<evidence type="ECO:0000313" key="3">
    <source>
        <dbReference type="EMBL" id="CAF3728813.1"/>
    </source>
</evidence>
<dbReference type="Proteomes" id="UP000663881">
    <property type="component" value="Unassembled WGS sequence"/>
</dbReference>
<dbReference type="EMBL" id="CAJOAY010000753">
    <property type="protein sequence ID" value="CAF3728813.1"/>
    <property type="molecule type" value="Genomic_DNA"/>
</dbReference>
<gene>
    <name evidence="3" type="ORF">OKA104_LOCUS14348</name>
</gene>
<dbReference type="PANTHER" id="PTHR46344">
    <property type="entry name" value="OS02G0202900 PROTEIN"/>
    <property type="match status" value="1"/>
</dbReference>
<comment type="caution">
    <text evidence="3">The sequence shown here is derived from an EMBL/GenBank/DDBJ whole genome shotgun (WGS) entry which is preliminary data.</text>
</comment>
<dbReference type="SMART" id="SM00612">
    <property type="entry name" value="Kelch"/>
    <property type="match status" value="4"/>
</dbReference>
<evidence type="ECO:0000256" key="2">
    <source>
        <dbReference type="ARBA" id="ARBA00022737"/>
    </source>
</evidence>
<dbReference type="Pfam" id="PF24681">
    <property type="entry name" value="Kelch_KLHDC2_KLHL20_DRC7"/>
    <property type="match status" value="1"/>
</dbReference>
<dbReference type="Gene3D" id="2.120.10.80">
    <property type="entry name" value="Kelch-type beta propeller"/>
    <property type="match status" value="1"/>
</dbReference>
<name>A0A818WV23_9BILA</name>
<dbReference type="InterPro" id="IPR006652">
    <property type="entry name" value="Kelch_1"/>
</dbReference>
<accession>A0A818WV23</accession>
<organism evidence="3 4">
    <name type="scientific">Adineta steineri</name>
    <dbReference type="NCBI Taxonomy" id="433720"/>
    <lineage>
        <taxon>Eukaryota</taxon>
        <taxon>Metazoa</taxon>
        <taxon>Spiralia</taxon>
        <taxon>Gnathifera</taxon>
        <taxon>Rotifera</taxon>
        <taxon>Eurotatoria</taxon>
        <taxon>Bdelloidea</taxon>
        <taxon>Adinetida</taxon>
        <taxon>Adinetidae</taxon>
        <taxon>Adineta</taxon>
    </lineage>
</organism>
<keyword evidence="1" id="KW-0880">Kelch repeat</keyword>
<evidence type="ECO:0000256" key="1">
    <source>
        <dbReference type="ARBA" id="ARBA00022441"/>
    </source>
</evidence>
<dbReference type="SUPFAM" id="SSF117281">
    <property type="entry name" value="Kelch motif"/>
    <property type="match status" value="1"/>
</dbReference>
<protein>
    <submittedName>
        <fullName evidence="3">Uncharacterized protein</fullName>
    </submittedName>
</protein>
<reference evidence="3" key="1">
    <citation type="submission" date="2021-02" db="EMBL/GenBank/DDBJ databases">
        <authorList>
            <person name="Nowell W R."/>
        </authorList>
    </citation>
    <scope>NUCLEOTIDE SEQUENCE</scope>
</reference>
<sequence length="1434" mass="162219">MVLNFLKKFDYWGGVGGVDGYITAVKQLGSDYTKLESDGCSKLDSIWGRLAEFTKLDNKSTYDARKWLYTAWNDDRREVKTTFLNTQVTTVLSNDSNQSPNNIAIVNNMNIDTVPKNVSLLTIQSTVPKSMRPKNNKIPRYVHYFTMNYDQWKLFFDHKIGDVYDGWGDKITPHLVELRIPCAINFRYHHSRLIDSRKHNSTLFNAKGYCTAELCPVKIDIGIVHEPKQKGAPTLFKVVVIGEKNHDPKQKPFSRQITGEIREAMAKEIKKNGGLRVYERNLRHANEDLLKEGNFSEVPSQDVLKTIKQQYDKKFRYDEDCFKDLRIFAYVTRYEDIDSEDVKGFVQTDAQWPFTVYFFTEIQLDRFVYYCRSEKYSCLHIDATGSVVRKLKDQKDVFFYCMVFRHEDSSILQLSGALLTDHTAASITSYFLSVRSKLALRSKVTRPAFVIIDFSAALINSVLASFNVENIHTYLRRCYNTINRVYNTKQLRNITFLRLCCSHAMKAFSRSLFKINVSKDTHHNLMTFFAVLLNSTNFDGAFDLYKHIIQIYGNPYCDTPYTALASLLNKSESPEFDIEPYLEESNVQNDKDLTQDFLDETDITTDPIIRQSPFNIKACTDIPALRRILEKKKLDDEPRNQLYSKQIIHVLHKWFAYIPLWSNIMTNFFERYAKDKTPISTNKLEFGHENRTTSRPTEFLMPVHKHILARMKGDQFSVAQTSHGRKKKRDKMDDLNVKDMWKCRPQTNSKTNKHGAYFNEKVSEMVACKISKGKNQEKLIAINDKSCSPKEFDAPTKKIKTFDDPDSDSDESMNSIYEPSIQYSVLSSHMPITTNTNDCNYVIDPSSPLPIIVDESPMTPSISLGNVFFTVSDGIEPHLAQVFCPKRSHSSSNSSCSISIEKTSKQLCEKKIKPSSSPHTIENRNFQSSKDNRTTTISSLKLTWPSYGIENATYAGEDYFIFHTCTVDTGLFILYHAYKTQSDDFRNLFLSDTLSIYKIIHRTFQLVDTNGWTTARLYWLTENNILTDKRSDGKYDLMNTMEAIIFQFIKVMQAFPIKSKCTCVVCPKRTCEQINVDITLPDREHACRKSLGRRKPRNYPAEYSLDNKFPVVDVETNVKRTEKHYICEAARLVDKAKFLYRAPFVIIDVGKDSTVMTELPDPLYIESIAATTTTTVTTTTATTTGTTITTTTSTTTTTTVGLIWKATGNMNAAREYHTASKLANGKVLVTGGYNGAVLSSAELYDPSTGIWTTTSPMSTPRQYHTATILQNGNVLISGGYSGIEYLDSAEFYDSSSNTWTPTDNMNDARSDHIAVMLGNGKVLVSGGLHTGGGIYVSSADLYDPSTITWTSASSMSSPHADAMASILTNDTVLVVGGSAVATLSSAEIYNLPTNTWTSTGSMSVARERATISVLLNGKILVAGGRNGPSMNIAE</sequence>
<keyword evidence="2" id="KW-0677">Repeat</keyword>
<dbReference type="PANTHER" id="PTHR46344:SF27">
    <property type="entry name" value="KELCH REPEAT SUPERFAMILY PROTEIN"/>
    <property type="match status" value="1"/>
</dbReference>
<evidence type="ECO:0000313" key="4">
    <source>
        <dbReference type="Proteomes" id="UP000663881"/>
    </source>
</evidence>